<sequence length="329" mass="34293">MTLLLDDRSVSSVLDPASLVEAIERAIRLDATVPADVPARLNLAGAGRFLRLMPAVVPQSGVMGLKTFFGGGGVGVRYLIVLASVETGEVLAAMDACYLTAARTAATSAVAARALGVKATRLGVLGSGLEAETHLRTFAAVGDLDEVKVFSPNPASRARLAARLRDELGLPVVPAATAADACADVDHVITATNTGYGGPIACESGWLRPGLHISAIGSTHRDLRELDTDVFRRAGNLVFDADPEQIADESGDIREYVDEGGGLGGVVRLSDLLQGKASLPEDPPGDLSVFKSVGTALQDMVAADLAYRRAIEAGLGTAWDDLARPKTRR</sequence>
<dbReference type="SUPFAM" id="SSF51735">
    <property type="entry name" value="NAD(P)-binding Rossmann-fold domains"/>
    <property type="match status" value="1"/>
</dbReference>
<dbReference type="InterPro" id="IPR003462">
    <property type="entry name" value="ODC_Mu_crystall"/>
</dbReference>
<organism evidence="1 2">
    <name type="scientific">Phytohabitans rumicis</name>
    <dbReference type="NCBI Taxonomy" id="1076125"/>
    <lineage>
        <taxon>Bacteria</taxon>
        <taxon>Bacillati</taxon>
        <taxon>Actinomycetota</taxon>
        <taxon>Actinomycetes</taxon>
        <taxon>Micromonosporales</taxon>
        <taxon>Micromonosporaceae</taxon>
    </lineage>
</organism>
<proteinExistence type="predicted"/>
<reference evidence="1 2" key="2">
    <citation type="submission" date="2020-03" db="EMBL/GenBank/DDBJ databases">
        <authorList>
            <person name="Ichikawa N."/>
            <person name="Kimura A."/>
            <person name="Kitahashi Y."/>
            <person name="Uohara A."/>
        </authorList>
    </citation>
    <scope>NUCLEOTIDE SEQUENCE [LARGE SCALE GENOMIC DNA]</scope>
    <source>
        <strain evidence="1 2">NBRC 108638</strain>
    </source>
</reference>
<dbReference type="PANTHER" id="PTHR13812">
    <property type="entry name" value="KETIMINE REDUCTASE MU-CRYSTALLIN"/>
    <property type="match status" value="1"/>
</dbReference>
<dbReference type="Gene3D" id="3.30.1780.10">
    <property type="entry name" value="ornithine cyclodeaminase, domain 1"/>
    <property type="match status" value="1"/>
</dbReference>
<name>A0A6V8LUP8_9ACTN</name>
<dbReference type="Proteomes" id="UP000482960">
    <property type="component" value="Unassembled WGS sequence"/>
</dbReference>
<protein>
    <submittedName>
        <fullName evidence="1">Ornithine cyclodeaminase</fullName>
    </submittedName>
</protein>
<evidence type="ECO:0000313" key="2">
    <source>
        <dbReference type="Proteomes" id="UP000482960"/>
    </source>
</evidence>
<dbReference type="PIRSF" id="PIRSF001439">
    <property type="entry name" value="CryM"/>
    <property type="match status" value="1"/>
</dbReference>
<gene>
    <name evidence="1" type="ORF">Prum_101370</name>
</gene>
<dbReference type="Gene3D" id="3.40.50.720">
    <property type="entry name" value="NAD(P)-binding Rossmann-like Domain"/>
    <property type="match status" value="1"/>
</dbReference>
<accession>A0A6V8LUP8</accession>
<dbReference type="EMBL" id="BLPG01000002">
    <property type="protein sequence ID" value="GFJ96495.1"/>
    <property type="molecule type" value="Genomic_DNA"/>
</dbReference>
<dbReference type="AlphaFoldDB" id="A0A6V8LUP8"/>
<comment type="caution">
    <text evidence="1">The sequence shown here is derived from an EMBL/GenBank/DDBJ whole genome shotgun (WGS) entry which is preliminary data.</text>
</comment>
<dbReference type="RefSeq" id="WP_173086204.1">
    <property type="nucleotide sequence ID" value="NZ_BAABJB010000008.1"/>
</dbReference>
<dbReference type="InterPro" id="IPR023401">
    <property type="entry name" value="ODC_N"/>
</dbReference>
<dbReference type="GO" id="GO:0005737">
    <property type="term" value="C:cytoplasm"/>
    <property type="evidence" value="ECO:0007669"/>
    <property type="project" value="TreeGrafter"/>
</dbReference>
<evidence type="ECO:0000313" key="1">
    <source>
        <dbReference type="EMBL" id="GFJ96495.1"/>
    </source>
</evidence>
<dbReference type="PANTHER" id="PTHR13812:SF19">
    <property type="entry name" value="KETIMINE REDUCTASE MU-CRYSTALLIN"/>
    <property type="match status" value="1"/>
</dbReference>
<keyword evidence="2" id="KW-1185">Reference proteome</keyword>
<dbReference type="InterPro" id="IPR036291">
    <property type="entry name" value="NAD(P)-bd_dom_sf"/>
</dbReference>
<dbReference type="Pfam" id="PF02423">
    <property type="entry name" value="OCD_Mu_crystall"/>
    <property type="match status" value="1"/>
</dbReference>
<reference evidence="1 2" key="1">
    <citation type="submission" date="2020-03" db="EMBL/GenBank/DDBJ databases">
        <title>Whole genome shotgun sequence of Phytohabitans rumicis NBRC 108638.</title>
        <authorList>
            <person name="Komaki H."/>
            <person name="Tamura T."/>
        </authorList>
    </citation>
    <scope>NUCLEOTIDE SEQUENCE [LARGE SCALE GENOMIC DNA]</scope>
    <source>
        <strain evidence="1 2">NBRC 108638</strain>
    </source>
</reference>